<feature type="transmembrane region" description="Helical" evidence="8">
    <location>
        <begin position="201"/>
        <end position="231"/>
    </location>
</feature>
<feature type="transmembrane region" description="Helical" evidence="8">
    <location>
        <begin position="343"/>
        <end position="359"/>
    </location>
</feature>
<proteinExistence type="predicted"/>
<feature type="transmembrane region" description="Helical" evidence="8">
    <location>
        <begin position="155"/>
        <end position="174"/>
    </location>
</feature>
<feature type="transmembrane region" description="Helical" evidence="8">
    <location>
        <begin position="7"/>
        <end position="24"/>
    </location>
</feature>
<evidence type="ECO:0000256" key="8">
    <source>
        <dbReference type="SAM" id="Phobius"/>
    </source>
</evidence>
<evidence type="ECO:0000256" key="4">
    <source>
        <dbReference type="ARBA" id="ARBA00022679"/>
    </source>
</evidence>
<feature type="transmembrane region" description="Helical" evidence="8">
    <location>
        <begin position="397"/>
        <end position="414"/>
    </location>
</feature>
<reference evidence="9 10" key="1">
    <citation type="journal article" date="2016" name="Nat. Commun.">
        <title>Thousands of microbial genomes shed light on interconnected biogeochemical processes in an aquifer system.</title>
        <authorList>
            <person name="Anantharaman K."/>
            <person name="Brown C.T."/>
            <person name="Hug L.A."/>
            <person name="Sharon I."/>
            <person name="Castelle C.J."/>
            <person name="Probst A.J."/>
            <person name="Thomas B.C."/>
            <person name="Singh A."/>
            <person name="Wilkins M.J."/>
            <person name="Karaoz U."/>
            <person name="Brodie E.L."/>
            <person name="Williams K.H."/>
            <person name="Hubbard S.S."/>
            <person name="Banfield J.F."/>
        </authorList>
    </citation>
    <scope>NUCLEOTIDE SEQUENCE [LARGE SCALE GENOMIC DNA]</scope>
</reference>
<dbReference type="InterPro" id="IPR050297">
    <property type="entry name" value="LipidA_mod_glycosyltrf_83"/>
</dbReference>
<keyword evidence="4" id="KW-0808">Transferase</keyword>
<keyword evidence="7 8" id="KW-0472">Membrane</keyword>
<evidence type="ECO:0000256" key="6">
    <source>
        <dbReference type="ARBA" id="ARBA00022989"/>
    </source>
</evidence>
<gene>
    <name evidence="9" type="ORF">A3B21_05005</name>
</gene>
<feature type="transmembrane region" description="Helical" evidence="8">
    <location>
        <begin position="76"/>
        <end position="96"/>
    </location>
</feature>
<dbReference type="GO" id="GO:0016763">
    <property type="term" value="F:pentosyltransferase activity"/>
    <property type="evidence" value="ECO:0007669"/>
    <property type="project" value="TreeGrafter"/>
</dbReference>
<keyword evidence="3" id="KW-0328">Glycosyltransferase</keyword>
<evidence type="ECO:0000256" key="2">
    <source>
        <dbReference type="ARBA" id="ARBA00022475"/>
    </source>
</evidence>
<dbReference type="GO" id="GO:0009103">
    <property type="term" value="P:lipopolysaccharide biosynthetic process"/>
    <property type="evidence" value="ECO:0007669"/>
    <property type="project" value="UniProtKB-ARBA"/>
</dbReference>
<sequence length="564" mass="64858">MRQHKLILIGIILLGLFLRLFILSQRGSLWFDEAFSVHFAEMPLKQMLHYLQFENNPPLYFILLHFWMKLFGSGELAVRALSMIFGMASIPMVYVLGVRLFTPLAQTPSPDLASAQSPSPQGRGQGEGRVAGLFAAFLLAISTFQVYYATETRMYTLYLFLALLAVWLFVRLQIKDLRLKTAYQANPSLSDKGAHHSVTKFVPLFLVLLLLIWTHITAWMIIAALLIYLLWQSQFNIKQFIIHNSRFIILGALLVLQFLPWAVNFIKLKIITPISQGYFFYLPPDKNFFLSILEMFLVFGQDNAFIVTLLSVVIVGLLWFALRSAFTPTPLPEGEGRVRGVRLLFSWLLVPLLIGFAFSNAIPRYFIAVAPALYLLLGIGFANFVERIKGKFTLRQFYLLHTTFYLLMLALIFPDLPSLVKIGHREWDKLTGWVEQMQNVKCKIKNECLVLINPHSEILPFERYYKGSLPVVGFYPRDDQDDRDTRIVKTNWISLNTKENVPRLRDITRGYNHVFLVTGGIDPIGRNLVPAWFWDNGWKRVESQEFGRISVMVLERLPLTQPSP</sequence>
<accession>A0A1F7UUV7</accession>
<protein>
    <submittedName>
        <fullName evidence="9">Uncharacterized protein</fullName>
    </submittedName>
</protein>
<dbReference type="PANTHER" id="PTHR33908:SF11">
    <property type="entry name" value="MEMBRANE PROTEIN"/>
    <property type="match status" value="1"/>
</dbReference>
<evidence type="ECO:0000256" key="3">
    <source>
        <dbReference type="ARBA" id="ARBA00022676"/>
    </source>
</evidence>
<feature type="transmembrane region" description="Helical" evidence="8">
    <location>
        <begin position="278"/>
        <end position="298"/>
    </location>
</feature>
<keyword evidence="2" id="KW-1003">Cell membrane</keyword>
<comment type="subcellular location">
    <subcellularLocation>
        <location evidence="1">Cell membrane</location>
        <topology evidence="1">Multi-pass membrane protein</topology>
    </subcellularLocation>
</comment>
<feature type="transmembrane region" description="Helical" evidence="8">
    <location>
        <begin position="247"/>
        <end position="266"/>
    </location>
</feature>
<organism evidence="9 10">
    <name type="scientific">Candidatus Uhrbacteria bacterium RIFCSPLOWO2_01_FULL_47_24</name>
    <dbReference type="NCBI Taxonomy" id="1802401"/>
    <lineage>
        <taxon>Bacteria</taxon>
        <taxon>Candidatus Uhriibacteriota</taxon>
    </lineage>
</organism>
<dbReference type="STRING" id="1802401.A3B21_05005"/>
<feature type="transmembrane region" description="Helical" evidence="8">
    <location>
        <begin position="304"/>
        <end position="322"/>
    </location>
</feature>
<evidence type="ECO:0000256" key="1">
    <source>
        <dbReference type="ARBA" id="ARBA00004651"/>
    </source>
</evidence>
<comment type="caution">
    <text evidence="9">The sequence shown here is derived from an EMBL/GenBank/DDBJ whole genome shotgun (WGS) entry which is preliminary data.</text>
</comment>
<evidence type="ECO:0000256" key="7">
    <source>
        <dbReference type="ARBA" id="ARBA00023136"/>
    </source>
</evidence>
<dbReference type="Proteomes" id="UP000176897">
    <property type="component" value="Unassembled WGS sequence"/>
</dbReference>
<keyword evidence="5 8" id="KW-0812">Transmembrane</keyword>
<evidence type="ECO:0000313" key="9">
    <source>
        <dbReference type="EMBL" id="OGL82045.1"/>
    </source>
</evidence>
<evidence type="ECO:0000313" key="10">
    <source>
        <dbReference type="Proteomes" id="UP000176897"/>
    </source>
</evidence>
<dbReference type="GO" id="GO:0005886">
    <property type="term" value="C:plasma membrane"/>
    <property type="evidence" value="ECO:0007669"/>
    <property type="project" value="UniProtKB-SubCell"/>
</dbReference>
<feature type="transmembrane region" description="Helical" evidence="8">
    <location>
        <begin position="130"/>
        <end position="149"/>
    </location>
</feature>
<evidence type="ECO:0000256" key="5">
    <source>
        <dbReference type="ARBA" id="ARBA00022692"/>
    </source>
</evidence>
<dbReference type="AlphaFoldDB" id="A0A1F7UUV7"/>
<dbReference type="PANTHER" id="PTHR33908">
    <property type="entry name" value="MANNOSYLTRANSFERASE YKCB-RELATED"/>
    <property type="match status" value="1"/>
</dbReference>
<keyword evidence="6 8" id="KW-1133">Transmembrane helix</keyword>
<name>A0A1F7UUV7_9BACT</name>
<dbReference type="EMBL" id="MGEJ01000001">
    <property type="protein sequence ID" value="OGL82045.1"/>
    <property type="molecule type" value="Genomic_DNA"/>
</dbReference>
<feature type="transmembrane region" description="Helical" evidence="8">
    <location>
        <begin position="365"/>
        <end position="385"/>
    </location>
</feature>